<proteinExistence type="predicted"/>
<name>A0A0D8LDW2_MORMO</name>
<protein>
    <submittedName>
        <fullName evidence="1">Uncharacterized protein</fullName>
    </submittedName>
</protein>
<reference evidence="1 2" key="1">
    <citation type="submission" date="2015-02" db="EMBL/GenBank/DDBJ databases">
        <title>Whole genome shotgun sequencing of cultured foodborne pathogen.</title>
        <authorList>
            <person name="Timme R."/>
            <person name="Allard M.W."/>
            <person name="Strain E."/>
            <person name="Evans P.S."/>
            <person name="Brown E."/>
        </authorList>
    </citation>
    <scope>NUCLEOTIDE SEQUENCE [LARGE SCALE GENOMIC DNA]</scope>
    <source>
        <strain evidence="1 2">GCSL-TSO-24</strain>
    </source>
</reference>
<organism evidence="1 2">
    <name type="scientific">Morganella morganii</name>
    <name type="common">Proteus morganii</name>
    <dbReference type="NCBI Taxonomy" id="582"/>
    <lineage>
        <taxon>Bacteria</taxon>
        <taxon>Pseudomonadati</taxon>
        <taxon>Pseudomonadota</taxon>
        <taxon>Gammaproteobacteria</taxon>
        <taxon>Enterobacterales</taxon>
        <taxon>Morganellaceae</taxon>
        <taxon>Morganella</taxon>
    </lineage>
</organism>
<gene>
    <name evidence="1" type="ORF">UA45_02500</name>
</gene>
<accession>A0A0D8LDW2</accession>
<dbReference type="AlphaFoldDB" id="A0A0D8LDW2"/>
<comment type="caution">
    <text evidence="1">The sequence shown here is derived from an EMBL/GenBank/DDBJ whole genome shotgun (WGS) entry which is preliminary data.</text>
</comment>
<sequence>MKLLTVSAEVVNHYQKLLRAKGQYFLGIGYSNGMAGYLPSARQIAEGGYEPHGSAYYFYLDVPFAPQAEHLFTEALFRLSEEHNND</sequence>
<dbReference type="Proteomes" id="UP000032582">
    <property type="component" value="Unassembled WGS sequence"/>
</dbReference>
<dbReference type="PATRIC" id="fig|582.24.peg.738"/>
<dbReference type="EMBL" id="JZSH01000013">
    <property type="protein sequence ID" value="KJF78958.1"/>
    <property type="molecule type" value="Genomic_DNA"/>
</dbReference>
<evidence type="ECO:0000313" key="1">
    <source>
        <dbReference type="EMBL" id="KJF78958.1"/>
    </source>
</evidence>
<evidence type="ECO:0000313" key="2">
    <source>
        <dbReference type="Proteomes" id="UP000032582"/>
    </source>
</evidence>